<accession>A0A2H6KA64</accession>
<proteinExistence type="predicted"/>
<reference evidence="1 2" key="1">
    <citation type="journal article" date="2017" name="BMC Genomics">
        <title>Whole-genome assembly of Babesia ovata and comparative genomics between closely related pathogens.</title>
        <authorList>
            <person name="Yamagishi J."/>
            <person name="Asada M."/>
            <person name="Hakimi H."/>
            <person name="Tanaka T.Q."/>
            <person name="Sugimoto C."/>
            <person name="Kawazu S."/>
        </authorList>
    </citation>
    <scope>NUCLEOTIDE SEQUENCE [LARGE SCALE GENOMIC DNA]</scope>
    <source>
        <strain evidence="1 2">Miyake</strain>
    </source>
</reference>
<evidence type="ECO:0000313" key="1">
    <source>
        <dbReference type="EMBL" id="GBE59880.1"/>
    </source>
</evidence>
<dbReference type="GeneID" id="39873650"/>
<comment type="caution">
    <text evidence="1">The sequence shown here is derived from an EMBL/GenBank/DDBJ whole genome shotgun (WGS) entry which is preliminary data.</text>
</comment>
<dbReference type="Proteomes" id="UP000236319">
    <property type="component" value="Unassembled WGS sequence"/>
</dbReference>
<evidence type="ECO:0000313" key="2">
    <source>
        <dbReference type="Proteomes" id="UP000236319"/>
    </source>
</evidence>
<protein>
    <submittedName>
        <fullName evidence="1">Uncharacterized protein</fullName>
    </submittedName>
</protein>
<keyword evidence="2" id="KW-1185">Reference proteome</keyword>
<dbReference type="RefSeq" id="XP_028866123.1">
    <property type="nucleotide sequence ID" value="XM_029010290.1"/>
</dbReference>
<dbReference type="VEuPathDB" id="PiroplasmaDB:BOVATA_013730"/>
<organism evidence="1 2">
    <name type="scientific">Babesia ovata</name>
    <dbReference type="NCBI Taxonomy" id="189622"/>
    <lineage>
        <taxon>Eukaryota</taxon>
        <taxon>Sar</taxon>
        <taxon>Alveolata</taxon>
        <taxon>Apicomplexa</taxon>
        <taxon>Aconoidasida</taxon>
        <taxon>Piroplasmida</taxon>
        <taxon>Babesiidae</taxon>
        <taxon>Babesia</taxon>
    </lineage>
</organism>
<name>A0A2H6KA64_9APIC</name>
<gene>
    <name evidence="1" type="ORF">BOVATA_013730</name>
</gene>
<dbReference type="EMBL" id="BDSA01000001">
    <property type="protein sequence ID" value="GBE59880.1"/>
    <property type="molecule type" value="Genomic_DNA"/>
</dbReference>
<sequence length="247" mass="28151">MAYHALTEPPRNVKECMDWLIALKGKDPGKNLKALGEAVYKFLADKPVGKMQVPALEKVKHVSEVFLRRQCIRDQPFVRELLQRFNKPMDKNPKKFGNVIKGVEESDYKNVVKARGKVVDAYQKFSDEIKHPKHYMSAYSSKDTWDASCAQDLEACAVVLVGITPMLYAGIRSLRDASHDETYSWMSLKKKKNLGKVLETVGYKEPECRAGMSGSDVLKVFRVMDKEALDIIYDFAAFQAFYWALIL</sequence>
<dbReference type="AlphaFoldDB" id="A0A2H6KA64"/>